<protein>
    <recommendedName>
        <fullName evidence="2">DUF4220 domain-containing protein</fullName>
    </recommendedName>
</protein>
<dbReference type="InterPro" id="IPR025315">
    <property type="entry name" value="DUF4220"/>
</dbReference>
<evidence type="ECO:0000313" key="3">
    <source>
        <dbReference type="EMBL" id="RYR71069.1"/>
    </source>
</evidence>
<accession>A0A445E6S9</accession>
<evidence type="ECO:0000313" key="4">
    <source>
        <dbReference type="Proteomes" id="UP000289738"/>
    </source>
</evidence>
<dbReference type="InterPro" id="IPR007658">
    <property type="entry name" value="DUF594"/>
</dbReference>
<dbReference type="PANTHER" id="PTHR31325">
    <property type="entry name" value="OS01G0798800 PROTEIN-RELATED"/>
    <property type="match status" value="1"/>
</dbReference>
<feature type="transmembrane region" description="Helical" evidence="1">
    <location>
        <begin position="121"/>
        <end position="141"/>
    </location>
</feature>
<feature type="transmembrane region" description="Helical" evidence="1">
    <location>
        <begin position="278"/>
        <end position="299"/>
    </location>
</feature>
<dbReference type="STRING" id="3818.A0A445E6S9"/>
<comment type="caution">
    <text evidence="3">The sequence shown here is derived from an EMBL/GenBank/DDBJ whole genome shotgun (WGS) entry which is preliminary data.</text>
</comment>
<dbReference type="Pfam" id="PF13968">
    <property type="entry name" value="DUF4220"/>
    <property type="match status" value="1"/>
</dbReference>
<reference evidence="3 4" key="1">
    <citation type="submission" date="2019-01" db="EMBL/GenBank/DDBJ databases">
        <title>Sequencing of cultivated peanut Arachis hypogaea provides insights into genome evolution and oil improvement.</title>
        <authorList>
            <person name="Chen X."/>
        </authorList>
    </citation>
    <scope>NUCLEOTIDE SEQUENCE [LARGE SCALE GENOMIC DNA]</scope>
    <source>
        <strain evidence="4">cv. Fuhuasheng</strain>
        <tissue evidence="3">Leaves</tissue>
    </source>
</reference>
<sequence length="636" mass="72680">MEIFPASVLSLWNKCEIRVLVLLSLLWQVILIICGPMRKHKRGGIKGVILNFVVWVTYLTADQLATVALGILATNQIEVDKSNSKRESKDQFLQALWAPFLLLHLGGPDTITAYSLEDNTLWLRHLLGLIVQVSIAFYIFLRSWGNNALTFVAILVFVSGIIKYSERNWVLRSATIDQFRKSLPSNVTLQIPNSGHILRDPELECIHKGYSLFPLVKRLHANLGVEKRDLTTSFNLAKECVLEMKPAVHAFKVVEVQLGFLFDVLYTKASIIYTKKGLFLRLVSALSITCAVVAFILVTHSDEAYSRVDVVITYVLFIGAIFLELYAFFAITLSDWTMCWLTKRERRSCLLNLMYSSISRFRSILSGSKNKLYMSQLSLMDLCSKKTTRSCIEDYLFSKILPLEFNLIRNERLEEVDTDMKEVIFKILIESSEYDGESLEEGNILESRNIFAETVLKGHVITDIAYHSTSPSLGEEYKRKREACKKISDYLFYILLQHPSMLPPWIGGIEYIQDTINHAQELCHHAKSPAQAAQILVQYVNTKHDGVNNRKSFLDRIPDGEELACAPWDEIHVFWLDMLISTVYNFEWGSHAQQLPSGGEFLTHVSLLKTDHFLSQILSRKQTSETEMRMRDGQEP</sequence>
<keyword evidence="4" id="KW-1185">Reference proteome</keyword>
<keyword evidence="1" id="KW-0812">Transmembrane</keyword>
<feature type="transmembrane region" description="Helical" evidence="1">
    <location>
        <begin position="48"/>
        <end position="72"/>
    </location>
</feature>
<feature type="transmembrane region" description="Helical" evidence="1">
    <location>
        <begin position="17"/>
        <end position="36"/>
    </location>
</feature>
<dbReference type="Pfam" id="PF04578">
    <property type="entry name" value="DUF594"/>
    <property type="match status" value="1"/>
</dbReference>
<proteinExistence type="predicted"/>
<dbReference type="Proteomes" id="UP000289738">
    <property type="component" value="Chromosome A02"/>
</dbReference>
<feature type="transmembrane region" description="Helical" evidence="1">
    <location>
        <begin position="92"/>
        <end position="114"/>
    </location>
</feature>
<feature type="transmembrane region" description="Helical" evidence="1">
    <location>
        <begin position="311"/>
        <end position="334"/>
    </location>
</feature>
<dbReference type="AlphaFoldDB" id="A0A445E6S9"/>
<feature type="transmembrane region" description="Helical" evidence="1">
    <location>
        <begin position="147"/>
        <end position="164"/>
    </location>
</feature>
<keyword evidence="1" id="KW-0472">Membrane</keyword>
<keyword evidence="1" id="KW-1133">Transmembrane helix</keyword>
<name>A0A445E6S9_ARAHY</name>
<gene>
    <name evidence="3" type="ORF">Ahy_A02g005365</name>
</gene>
<evidence type="ECO:0000256" key="1">
    <source>
        <dbReference type="SAM" id="Phobius"/>
    </source>
</evidence>
<dbReference type="EMBL" id="SDMP01000002">
    <property type="protein sequence ID" value="RYR71069.1"/>
    <property type="molecule type" value="Genomic_DNA"/>
</dbReference>
<organism evidence="3 4">
    <name type="scientific">Arachis hypogaea</name>
    <name type="common">Peanut</name>
    <dbReference type="NCBI Taxonomy" id="3818"/>
    <lineage>
        <taxon>Eukaryota</taxon>
        <taxon>Viridiplantae</taxon>
        <taxon>Streptophyta</taxon>
        <taxon>Embryophyta</taxon>
        <taxon>Tracheophyta</taxon>
        <taxon>Spermatophyta</taxon>
        <taxon>Magnoliopsida</taxon>
        <taxon>eudicotyledons</taxon>
        <taxon>Gunneridae</taxon>
        <taxon>Pentapetalae</taxon>
        <taxon>rosids</taxon>
        <taxon>fabids</taxon>
        <taxon>Fabales</taxon>
        <taxon>Fabaceae</taxon>
        <taxon>Papilionoideae</taxon>
        <taxon>50 kb inversion clade</taxon>
        <taxon>dalbergioids sensu lato</taxon>
        <taxon>Dalbergieae</taxon>
        <taxon>Pterocarpus clade</taxon>
        <taxon>Arachis</taxon>
    </lineage>
</organism>
<feature type="domain" description="DUF4220" evidence="2">
    <location>
        <begin position="55"/>
        <end position="381"/>
    </location>
</feature>
<evidence type="ECO:0000259" key="2">
    <source>
        <dbReference type="Pfam" id="PF13968"/>
    </source>
</evidence>